<proteinExistence type="predicted"/>
<dbReference type="SUPFAM" id="SSF47413">
    <property type="entry name" value="lambda repressor-like DNA-binding domains"/>
    <property type="match status" value="1"/>
</dbReference>
<dbReference type="CDD" id="cd00093">
    <property type="entry name" value="HTH_XRE"/>
    <property type="match status" value="1"/>
</dbReference>
<protein>
    <submittedName>
        <fullName evidence="4">Transcriptional regulator, XRE family /transcriptional regulator</fullName>
    </submittedName>
</protein>
<dbReference type="Pfam" id="PF01381">
    <property type="entry name" value="HTH_3"/>
    <property type="match status" value="1"/>
</dbReference>
<dbReference type="GO" id="GO:0003677">
    <property type="term" value="F:DNA binding"/>
    <property type="evidence" value="ECO:0007669"/>
    <property type="project" value="UniProtKB-KW"/>
</dbReference>
<feature type="domain" description="HTH cro/C1-type" evidence="3">
    <location>
        <begin position="7"/>
        <end position="61"/>
    </location>
</feature>
<dbReference type="InterPro" id="IPR001387">
    <property type="entry name" value="Cro/C1-type_HTH"/>
</dbReference>
<keyword evidence="2" id="KW-0472">Membrane</keyword>
<evidence type="ECO:0000313" key="5">
    <source>
        <dbReference type="Proteomes" id="UP000242662"/>
    </source>
</evidence>
<dbReference type="RefSeq" id="WP_090775181.1">
    <property type="nucleotide sequence ID" value="NZ_FMYM01000004.1"/>
</dbReference>
<feature type="transmembrane region" description="Helical" evidence="2">
    <location>
        <begin position="135"/>
        <end position="157"/>
    </location>
</feature>
<evidence type="ECO:0000313" key="4">
    <source>
        <dbReference type="EMBL" id="SDB94827.1"/>
    </source>
</evidence>
<keyword evidence="2" id="KW-0812">Transmembrane</keyword>
<dbReference type="InterPro" id="IPR010982">
    <property type="entry name" value="Lambda_DNA-bd_dom_sf"/>
</dbReference>
<keyword evidence="2" id="KW-1133">Transmembrane helix</keyword>
<dbReference type="OrthoDB" id="9812495at2"/>
<sequence>MKLGERLKTLRESQALSREDVAQSLNVSRQAIYKWETDKGYPDLINLMALSELFQVTVDELLKGKQEVAAHEGEQEDWEDEEEEEDAALAEVGDHGEVVREGDIKEGIGVDVDVGFAIGLIMMVIGAILDLGQVSILLMVLGVMSIVFLDDCIESVFTWNRQRKERW</sequence>
<reference evidence="5" key="1">
    <citation type="submission" date="2016-09" db="EMBL/GenBank/DDBJ databases">
        <authorList>
            <person name="Varghese N."/>
            <person name="Submissions S."/>
        </authorList>
    </citation>
    <scope>NUCLEOTIDE SEQUENCE [LARGE SCALE GENOMIC DNA]</scope>
    <source>
        <strain evidence="5">25nlg</strain>
    </source>
</reference>
<dbReference type="STRING" id="1464122.SAMN05421737_10448"/>
<dbReference type="EMBL" id="FMYM01000004">
    <property type="protein sequence ID" value="SDB94827.1"/>
    <property type="molecule type" value="Genomic_DNA"/>
</dbReference>
<evidence type="ECO:0000259" key="3">
    <source>
        <dbReference type="PROSITE" id="PS50943"/>
    </source>
</evidence>
<dbReference type="PROSITE" id="PS50943">
    <property type="entry name" value="HTH_CROC1"/>
    <property type="match status" value="1"/>
</dbReference>
<dbReference type="SMART" id="SM00530">
    <property type="entry name" value="HTH_XRE"/>
    <property type="match status" value="1"/>
</dbReference>
<gene>
    <name evidence="4" type="ORF">SAMN05421737_10448</name>
</gene>
<evidence type="ECO:0000256" key="1">
    <source>
        <dbReference type="ARBA" id="ARBA00023125"/>
    </source>
</evidence>
<keyword evidence="5" id="KW-1185">Reference proteome</keyword>
<keyword evidence="1" id="KW-0238">DNA-binding</keyword>
<dbReference type="PANTHER" id="PTHR46558:SF15">
    <property type="entry name" value="HELIX-TURN-HELIX DOMAIN PROTEIN"/>
    <property type="match status" value="1"/>
</dbReference>
<dbReference type="Gene3D" id="1.10.260.40">
    <property type="entry name" value="lambda repressor-like DNA-binding domains"/>
    <property type="match status" value="1"/>
</dbReference>
<organism evidence="4 5">
    <name type="scientific">Shouchella lonarensis</name>
    <dbReference type="NCBI Taxonomy" id="1464122"/>
    <lineage>
        <taxon>Bacteria</taxon>
        <taxon>Bacillati</taxon>
        <taxon>Bacillota</taxon>
        <taxon>Bacilli</taxon>
        <taxon>Bacillales</taxon>
        <taxon>Bacillaceae</taxon>
        <taxon>Shouchella</taxon>
    </lineage>
</organism>
<name>A0A1G6HKH3_9BACI</name>
<dbReference type="AlphaFoldDB" id="A0A1G6HKH3"/>
<dbReference type="PANTHER" id="PTHR46558">
    <property type="entry name" value="TRACRIPTIONAL REGULATORY PROTEIN-RELATED-RELATED"/>
    <property type="match status" value="1"/>
</dbReference>
<accession>A0A1G6HKH3</accession>
<dbReference type="Proteomes" id="UP000242662">
    <property type="component" value="Unassembled WGS sequence"/>
</dbReference>
<evidence type="ECO:0000256" key="2">
    <source>
        <dbReference type="SAM" id="Phobius"/>
    </source>
</evidence>